<name>A0A1W1XRY8_9CLOT</name>
<evidence type="ECO:0000313" key="2">
    <source>
        <dbReference type="EMBL" id="SMC26740.1"/>
    </source>
</evidence>
<dbReference type="STRING" id="1121291.SAMN02745134_02920"/>
<reference evidence="2 3" key="1">
    <citation type="submission" date="2017-04" db="EMBL/GenBank/DDBJ databases">
        <authorList>
            <person name="Afonso C.L."/>
            <person name="Miller P.J."/>
            <person name="Scott M.A."/>
            <person name="Spackman E."/>
            <person name="Goraichik I."/>
            <person name="Dimitrov K.M."/>
            <person name="Suarez D.L."/>
            <person name="Swayne D.E."/>
        </authorList>
    </citation>
    <scope>NUCLEOTIDE SEQUENCE [LARGE SCALE GENOMIC DNA]</scope>
    <source>
        <strain evidence="2 3">DSM 12555</strain>
    </source>
</reference>
<keyword evidence="3" id="KW-1185">Reference proteome</keyword>
<dbReference type="Proteomes" id="UP000192468">
    <property type="component" value="Unassembled WGS sequence"/>
</dbReference>
<dbReference type="AlphaFoldDB" id="A0A1W1XRY8"/>
<accession>A0A1W1XRY8</accession>
<dbReference type="PANTHER" id="PTHR32305:SF17">
    <property type="entry name" value="TRNA NUCLEASE WAPA"/>
    <property type="match status" value="1"/>
</dbReference>
<keyword evidence="1" id="KW-0812">Transmembrane</keyword>
<feature type="transmembrane region" description="Helical" evidence="1">
    <location>
        <begin position="231"/>
        <end position="250"/>
    </location>
</feature>
<evidence type="ECO:0000313" key="3">
    <source>
        <dbReference type="Proteomes" id="UP000192468"/>
    </source>
</evidence>
<proteinExistence type="predicted"/>
<protein>
    <submittedName>
        <fullName evidence="2">RHS repeat-associated core domain-containing protein</fullName>
    </submittedName>
</protein>
<evidence type="ECO:0000256" key="1">
    <source>
        <dbReference type="SAM" id="Phobius"/>
    </source>
</evidence>
<dbReference type="Gene3D" id="2.180.10.10">
    <property type="entry name" value="RHS repeat-associated core"/>
    <property type="match status" value="1"/>
</dbReference>
<dbReference type="InterPro" id="IPR022385">
    <property type="entry name" value="Rhs_assc_core"/>
</dbReference>
<dbReference type="OrthoDB" id="1899157at2"/>
<dbReference type="RefSeq" id="WP_084116719.1">
    <property type="nucleotide sequence ID" value="NZ_FWXH01000014.1"/>
</dbReference>
<dbReference type="EMBL" id="FWXH01000014">
    <property type="protein sequence ID" value="SMC26740.1"/>
    <property type="molecule type" value="Genomic_DNA"/>
</dbReference>
<keyword evidence="1" id="KW-0472">Membrane</keyword>
<gene>
    <name evidence="2" type="ORF">SAMN02745134_02920</name>
</gene>
<dbReference type="InterPro" id="IPR050708">
    <property type="entry name" value="T6SS_VgrG/RHS"/>
</dbReference>
<dbReference type="PANTHER" id="PTHR32305">
    <property type="match status" value="1"/>
</dbReference>
<organism evidence="2 3">
    <name type="scientific">Clostridium acidisoli DSM 12555</name>
    <dbReference type="NCBI Taxonomy" id="1121291"/>
    <lineage>
        <taxon>Bacteria</taxon>
        <taxon>Bacillati</taxon>
        <taxon>Bacillota</taxon>
        <taxon>Clostridia</taxon>
        <taxon>Eubacteriales</taxon>
        <taxon>Clostridiaceae</taxon>
        <taxon>Clostridium</taxon>
    </lineage>
</organism>
<sequence length="285" mass="30030">MFDKKGTQVVIYTYDTWGKLISTTGSLASTVGAVNPYLYRGYRYDTETGLYYLQSRYYNPDWGRFVNADGIAANTGELLSGNMFAYSKNNPVNMSDADGDRPAYIGETASDVEASVAATSRMLTGRSIARPVARKGSTVNKIVHNVSNVTGSPGGSAALASGDAYVASKVVQRWEKNIFIPRNLSEAAEGGLGALYTATKFSKFTGALSAVGFGVGVWDNFANYKHGWARTAVDVGVFGIGCVIGVGVATFLSPGILAVGICVAGGALLSAGGNAIKDRYFNDPK</sequence>
<dbReference type="NCBIfam" id="TIGR03696">
    <property type="entry name" value="Rhs_assc_core"/>
    <property type="match status" value="1"/>
</dbReference>
<keyword evidence="1" id="KW-1133">Transmembrane helix</keyword>
<feature type="transmembrane region" description="Helical" evidence="1">
    <location>
        <begin position="256"/>
        <end position="276"/>
    </location>
</feature>